<evidence type="ECO:0000256" key="4">
    <source>
        <dbReference type="ARBA" id="ARBA00022825"/>
    </source>
</evidence>
<dbReference type="PANTHER" id="PTHR43343:SF3">
    <property type="entry name" value="PROTEASE DO-LIKE 8, CHLOROPLASTIC"/>
    <property type="match status" value="1"/>
</dbReference>
<dbReference type="PRINTS" id="PR00834">
    <property type="entry name" value="PROTEASES2C"/>
</dbReference>
<sequence>MRDNRSVSVFLWVLLAVLLLWVAQPVWVAWFNGDSRGTPRTVTARGDLAEAEQATIEIFERNSPSVVFITTVERVLNLWSRDVREIPQGTGTGFVWDKSGHVVTNYHVVKGQDTAKIRLADQRVFDADVVGASPEHDLAVLRLRSLADMPPPVQVGSSSDLRVGQHVLAIGNPFGLDHTLTAGVISALRRSIDAEEGGSMEGLIQTDAAINPGNSGGPLLDSAGRLIGVNVAIYSPSGASAGIGFAIPVDVVNRVVPRLVKDGRYTRPVLGVAMDDTISEKINAKLNTQGVLVLRVQPNSPAAQVGLRGTQITANDDLILGDIIQTIDGKPVSNTNDLNSLLDNYTQNSTVRVGLLREGKQVLEVDVVLSLLR</sequence>
<dbReference type="Pfam" id="PF13365">
    <property type="entry name" value="Trypsin_2"/>
    <property type="match status" value="1"/>
</dbReference>
<dbReference type="InterPro" id="IPR043504">
    <property type="entry name" value="Peptidase_S1_PA_chymotrypsin"/>
</dbReference>
<reference evidence="6 8" key="1">
    <citation type="submission" date="2021-03" db="EMBL/GenBank/DDBJ databases">
        <title>Draft genome and methylome analysis of Thiotrix fructosivoruns ATCC 49748.</title>
        <authorList>
            <person name="Fomenkov A."/>
            <person name="Grabovich M.Y."/>
            <person name="Roberts R.J."/>
        </authorList>
    </citation>
    <scope>NUCLEOTIDE SEQUENCE [LARGE SCALE GENOMIC DNA]</scope>
    <source>
        <strain evidence="6 8">ATCC 49748</strain>
    </source>
</reference>
<dbReference type="EMBL" id="CP072748">
    <property type="protein sequence ID" value="QTX09393.1"/>
    <property type="molecule type" value="Genomic_DNA"/>
</dbReference>
<dbReference type="InterPro" id="IPR051201">
    <property type="entry name" value="Chloro_Bact_Ser_Proteases"/>
</dbReference>
<proteinExistence type="inferred from homology"/>
<keyword evidence="3" id="KW-0378">Hydrolase</keyword>
<dbReference type="SUPFAM" id="SSF50494">
    <property type="entry name" value="Trypsin-like serine proteases"/>
    <property type="match status" value="1"/>
</dbReference>
<keyword evidence="2" id="KW-0645">Protease</keyword>
<dbReference type="Proteomes" id="UP000664466">
    <property type="component" value="Unassembled WGS sequence"/>
</dbReference>
<accession>A0A8B0SBT3</accession>
<evidence type="ECO:0000256" key="2">
    <source>
        <dbReference type="ARBA" id="ARBA00022670"/>
    </source>
</evidence>
<protein>
    <submittedName>
        <fullName evidence="7">Trypsin-like peptidase domain-containing protein</fullName>
    </submittedName>
</protein>
<evidence type="ECO:0000313" key="8">
    <source>
        <dbReference type="Proteomes" id="UP000664466"/>
    </source>
</evidence>
<evidence type="ECO:0000313" key="7">
    <source>
        <dbReference type="EMBL" id="QTX09393.1"/>
    </source>
</evidence>
<dbReference type="SUPFAM" id="SSF50156">
    <property type="entry name" value="PDZ domain-like"/>
    <property type="match status" value="1"/>
</dbReference>
<gene>
    <name evidence="7" type="ORF">J1836_012200</name>
    <name evidence="6" type="ORF">J1836_16810</name>
</gene>
<dbReference type="InterPro" id="IPR001478">
    <property type="entry name" value="PDZ"/>
</dbReference>
<dbReference type="Gene3D" id="2.40.10.10">
    <property type="entry name" value="Trypsin-like serine proteases"/>
    <property type="match status" value="2"/>
</dbReference>
<dbReference type="SMART" id="SM00228">
    <property type="entry name" value="PDZ"/>
    <property type="match status" value="1"/>
</dbReference>
<keyword evidence="8" id="KW-1185">Reference proteome</keyword>
<dbReference type="Pfam" id="PF13180">
    <property type="entry name" value="PDZ_2"/>
    <property type="match status" value="1"/>
</dbReference>
<dbReference type="InterPro" id="IPR036034">
    <property type="entry name" value="PDZ_sf"/>
</dbReference>
<dbReference type="AlphaFoldDB" id="A0A8B0SBT3"/>
<evidence type="ECO:0000313" key="6">
    <source>
        <dbReference type="EMBL" id="MBO0614563.1"/>
    </source>
</evidence>
<dbReference type="GO" id="GO:0004252">
    <property type="term" value="F:serine-type endopeptidase activity"/>
    <property type="evidence" value="ECO:0007669"/>
    <property type="project" value="InterPro"/>
</dbReference>
<comment type="similarity">
    <text evidence="1">Belongs to the peptidase S1C family.</text>
</comment>
<name>A0A8B0SBT3_9GAMM</name>
<dbReference type="Gene3D" id="2.30.42.10">
    <property type="match status" value="1"/>
</dbReference>
<evidence type="ECO:0000256" key="3">
    <source>
        <dbReference type="ARBA" id="ARBA00022801"/>
    </source>
</evidence>
<dbReference type="InterPro" id="IPR009003">
    <property type="entry name" value="Peptidase_S1_PA"/>
</dbReference>
<dbReference type="InterPro" id="IPR001940">
    <property type="entry name" value="Peptidase_S1C"/>
</dbReference>
<dbReference type="FunFam" id="2.40.10.10:FF:000001">
    <property type="entry name" value="Periplasmic serine protease DegS"/>
    <property type="match status" value="1"/>
</dbReference>
<dbReference type="GO" id="GO:0006508">
    <property type="term" value="P:proteolysis"/>
    <property type="evidence" value="ECO:0007669"/>
    <property type="project" value="UniProtKB-KW"/>
</dbReference>
<dbReference type="EMBL" id="JAFMPM010000008">
    <property type="protein sequence ID" value="MBO0614563.1"/>
    <property type="molecule type" value="Genomic_DNA"/>
</dbReference>
<evidence type="ECO:0000256" key="1">
    <source>
        <dbReference type="ARBA" id="ARBA00010541"/>
    </source>
</evidence>
<dbReference type="PANTHER" id="PTHR43343">
    <property type="entry name" value="PEPTIDASE S12"/>
    <property type="match status" value="1"/>
</dbReference>
<keyword evidence="4" id="KW-0720">Serine protease</keyword>
<feature type="domain" description="PDZ" evidence="5">
    <location>
        <begin position="259"/>
        <end position="334"/>
    </location>
</feature>
<reference evidence="7" key="2">
    <citation type="submission" date="2021-04" db="EMBL/GenBank/DDBJ databases">
        <title>Complete Genome and methylome analysis of Thiothrix fructosivorans ATCC 49748.</title>
        <authorList>
            <person name="Fomenkov A."/>
            <person name="Sun L."/>
            <person name="Vincze T."/>
            <person name="Grabovich M.Y."/>
            <person name="Roberts R.J."/>
        </authorList>
    </citation>
    <scope>NUCLEOTIDE SEQUENCE</scope>
    <source>
        <strain evidence="7">ATCC 49748</strain>
    </source>
</reference>
<dbReference type="RefSeq" id="WP_207252282.1">
    <property type="nucleotide sequence ID" value="NZ_JAFMPM010000008.1"/>
</dbReference>
<evidence type="ECO:0000259" key="5">
    <source>
        <dbReference type="PROSITE" id="PS50106"/>
    </source>
</evidence>
<organism evidence="7">
    <name type="scientific">Thiothrix fructosivorans</name>
    <dbReference type="NCBI Taxonomy" id="111770"/>
    <lineage>
        <taxon>Bacteria</taxon>
        <taxon>Pseudomonadati</taxon>
        <taxon>Pseudomonadota</taxon>
        <taxon>Gammaproteobacteria</taxon>
        <taxon>Thiotrichales</taxon>
        <taxon>Thiotrichaceae</taxon>
        <taxon>Thiothrix</taxon>
    </lineage>
</organism>
<dbReference type="PROSITE" id="PS50106">
    <property type="entry name" value="PDZ"/>
    <property type="match status" value="1"/>
</dbReference>